<keyword evidence="1" id="KW-0472">Membrane</keyword>
<keyword evidence="1" id="KW-1133">Transmembrane helix</keyword>
<feature type="transmembrane region" description="Helical" evidence="1">
    <location>
        <begin position="585"/>
        <end position="610"/>
    </location>
</feature>
<evidence type="ECO:0000313" key="2">
    <source>
        <dbReference type="EMBL" id="KAL1622323.1"/>
    </source>
</evidence>
<feature type="transmembrane region" description="Helical" evidence="1">
    <location>
        <begin position="114"/>
        <end position="132"/>
    </location>
</feature>
<evidence type="ECO:0000256" key="1">
    <source>
        <dbReference type="SAM" id="Phobius"/>
    </source>
</evidence>
<feature type="transmembrane region" description="Helical" evidence="1">
    <location>
        <begin position="144"/>
        <end position="164"/>
    </location>
</feature>
<sequence>MRKGRHHLVQAFYQQPVNNLELSEMSSFDNEDPSGHYDIYTGFWTNWSRGPIRGATLTTPRQGGTVLIALLALFVSIVGSHFWNIVCFCLHYGFSSSKPQDALYHQRQATLRNSATGTSGLLSLLMVLSAWKRSGNARNPCRRILPLVCIAICHVAAFGVAGTFSSKIATAAGKQVLVSSSNCGILQEDKDLDASDLTAYLNAYEARLMTSYATFAQQCYLHLSDMADCRTFVKRSLHTKITRNASCPLDDSVCLSLDGNIRFDTGYLDSNDDFGLNTPPGERVQLRRVSTCAPITTKGHRRRGKLYSTNTSYVQYEYGQAANFWEGNNYTYRYPEITLEWDLPTANTDYTLGGMDAVVINGTMNNTNTDFVPLPALQQTDADLHLIFLSANSIIFAQEVNDPWYSAHRNMSQIIYSDIGEMEGTMDAIVQDDAASVLACTVREQYCNPNLPEESRCAPFGGEYESTGLAEQLWTDQKQLATFRWVDGIIKSYRPSMHNVLYMLGSSALLSRQSLSEGFQGALADNQWQLEAESWHATSMAAMQGIMKEVATGPSDQTVERWLARPNTTQEQSLCRNQKIINGEYFNFSVLGAVITIVVGGLIILLSYTIEPLFGCVQRRHRNFGSAYSRLEWSANGTLQLQRLAHEERRMGTWDRCATDVPITRKGDELAVLDVEDLEHPKLMAKDHGGVGASKNAVTMQEIEISTPSETWDELERERRNFISS</sequence>
<evidence type="ECO:0000313" key="3">
    <source>
        <dbReference type="Proteomes" id="UP001521116"/>
    </source>
</evidence>
<keyword evidence="3" id="KW-1185">Reference proteome</keyword>
<dbReference type="EMBL" id="JAJVDC020000135">
    <property type="protein sequence ID" value="KAL1622323.1"/>
    <property type="molecule type" value="Genomic_DNA"/>
</dbReference>
<feature type="transmembrane region" description="Helical" evidence="1">
    <location>
        <begin position="66"/>
        <end position="94"/>
    </location>
</feature>
<dbReference type="Proteomes" id="UP001521116">
    <property type="component" value="Unassembled WGS sequence"/>
</dbReference>
<reference evidence="2 3" key="1">
    <citation type="submission" date="2024-02" db="EMBL/GenBank/DDBJ databases">
        <title>De novo assembly and annotation of 12 fungi associated with fruit tree decline syndrome in Ontario, Canada.</title>
        <authorList>
            <person name="Sulman M."/>
            <person name="Ellouze W."/>
            <person name="Ilyukhin E."/>
        </authorList>
    </citation>
    <scope>NUCLEOTIDE SEQUENCE [LARGE SCALE GENOMIC DNA]</scope>
    <source>
        <strain evidence="2 3">M1-105</strain>
    </source>
</reference>
<proteinExistence type="predicted"/>
<name>A0ABR3SJ57_9PEZI</name>
<comment type="caution">
    <text evidence="2">The sequence shown here is derived from an EMBL/GenBank/DDBJ whole genome shotgun (WGS) entry which is preliminary data.</text>
</comment>
<organism evidence="2 3">
    <name type="scientific">Neofusicoccum ribis</name>
    <dbReference type="NCBI Taxonomy" id="45134"/>
    <lineage>
        <taxon>Eukaryota</taxon>
        <taxon>Fungi</taxon>
        <taxon>Dikarya</taxon>
        <taxon>Ascomycota</taxon>
        <taxon>Pezizomycotina</taxon>
        <taxon>Dothideomycetes</taxon>
        <taxon>Dothideomycetes incertae sedis</taxon>
        <taxon>Botryosphaeriales</taxon>
        <taxon>Botryosphaeriaceae</taxon>
        <taxon>Neofusicoccum</taxon>
    </lineage>
</organism>
<protein>
    <submittedName>
        <fullName evidence="2">Uncharacterized protein</fullName>
    </submittedName>
</protein>
<gene>
    <name evidence="2" type="ORF">SLS56_008760</name>
</gene>
<keyword evidence="1" id="KW-0812">Transmembrane</keyword>
<accession>A0ABR3SJ57</accession>